<dbReference type="PhylomeDB" id="A0A022QGF5"/>
<evidence type="ECO:0000256" key="12">
    <source>
        <dbReference type="PROSITE-ProRule" id="PRU00221"/>
    </source>
</evidence>
<feature type="region of interest" description="Disordered" evidence="13">
    <location>
        <begin position="542"/>
        <end position="562"/>
    </location>
</feature>
<evidence type="ECO:0000256" key="13">
    <source>
        <dbReference type="SAM" id="MobiDB-lite"/>
    </source>
</evidence>
<organism evidence="15 16">
    <name type="scientific">Erythranthe guttata</name>
    <name type="common">Yellow monkey flower</name>
    <name type="synonym">Mimulus guttatus</name>
    <dbReference type="NCBI Taxonomy" id="4155"/>
    <lineage>
        <taxon>Eukaryota</taxon>
        <taxon>Viridiplantae</taxon>
        <taxon>Streptophyta</taxon>
        <taxon>Embryophyta</taxon>
        <taxon>Tracheophyta</taxon>
        <taxon>Spermatophyta</taxon>
        <taxon>Magnoliopsida</taxon>
        <taxon>eudicotyledons</taxon>
        <taxon>Gunneridae</taxon>
        <taxon>Pentapetalae</taxon>
        <taxon>asterids</taxon>
        <taxon>lamiids</taxon>
        <taxon>Lamiales</taxon>
        <taxon>Phrymaceae</taxon>
        <taxon>Erythranthe</taxon>
    </lineage>
</organism>
<dbReference type="InterPro" id="IPR036322">
    <property type="entry name" value="WD40_repeat_dom_sf"/>
</dbReference>
<dbReference type="Proteomes" id="UP000030748">
    <property type="component" value="Unassembled WGS sequence"/>
</dbReference>
<dbReference type="InterPro" id="IPR024298">
    <property type="entry name" value="Sec16_Sec23-bd"/>
</dbReference>
<evidence type="ECO:0000256" key="10">
    <source>
        <dbReference type="ARBA" id="ARBA00023034"/>
    </source>
</evidence>
<comment type="function">
    <text evidence="11">Required for protein transport from the endoplasmic reticulum to the Golgi apparatus.</text>
</comment>
<keyword evidence="9" id="KW-0653">Protein transport</keyword>
<dbReference type="EMBL" id="KI631506">
    <property type="protein sequence ID" value="EYU27011.1"/>
    <property type="molecule type" value="Genomic_DNA"/>
</dbReference>
<comment type="similarity">
    <text evidence="3">Belongs to the WD repeat SEC31 family.</text>
</comment>
<keyword evidence="5 12" id="KW-0853">WD repeat</keyword>
<evidence type="ECO:0000256" key="1">
    <source>
        <dbReference type="ARBA" id="ARBA00004240"/>
    </source>
</evidence>
<dbReference type="SUPFAM" id="SSF50978">
    <property type="entry name" value="WD40 repeat-like"/>
    <property type="match status" value="1"/>
</dbReference>
<evidence type="ECO:0000256" key="9">
    <source>
        <dbReference type="ARBA" id="ARBA00022927"/>
    </source>
</evidence>
<dbReference type="Gene3D" id="1.20.940.10">
    <property type="entry name" value="Functional domain of the splicing factor Prp18"/>
    <property type="match status" value="1"/>
</dbReference>
<dbReference type="PROSITE" id="PS50294">
    <property type="entry name" value="WD_REPEATS_REGION"/>
    <property type="match status" value="1"/>
</dbReference>
<dbReference type="FunFam" id="2.130.10.10:FF:000295">
    <property type="entry name" value="Protein transport protein SEC31 homolog B"/>
    <property type="match status" value="1"/>
</dbReference>
<evidence type="ECO:0000256" key="6">
    <source>
        <dbReference type="ARBA" id="ARBA00022737"/>
    </source>
</evidence>
<keyword evidence="16" id="KW-1185">Reference proteome</keyword>
<feature type="compositionally biased region" description="Acidic residues" evidence="13">
    <location>
        <begin position="553"/>
        <end position="562"/>
    </location>
</feature>
<sequence length="1129" mass="122196">MAGYIKGVNRSATTAFSPDGAYIAAGTMAGAVDLQFSSSASLDIFELDFVSDDRQLILAGTVPTSERFNRLSWEKGPANSEEYSLGLIAGGLVDGNIGLWNPKNLICSDGVNKGSDTSENAFVTNLSRHKGPVRGLEFNSLSPNLLASGADEGDICIWDITKPSEPSHFPPLKGSGSATQGEISFLSWNSKVQHILASTSFNGTTVVWDLKKQKPVISFSDSIRRRCSVLQWNPDVATQLIVASDEDSSPSLRLWDMRNTMTPVKEFAGHSKGVIAMSWCPIDSSYLLTCAKDNRTICWDTVSGEIVAELPAGTNWNFDVHWYSKIPGVISASSFDGKVGIYNIEGSGRYGVGEGDFGAAPLRAPKWYKRKAGVSFGFGGKLVSFNATESPAGSSEVYVHNLVTEQGLMSRSSEFEAAIQNGDRSALRLLCEKKSQEESEDERETWGFMKVMFNEEGTARSKLLSHLGFSLPIEESDASQNDVSEKVNALGLDESSTATDISGKKESTLFATDNGEDFFNNLPSPKADTPLANSKNDFVVEESVKESQQGIDGQEESSDPSFDDAVQRALVVGDYKGAVAQCISANRLADALVIAHVGGTSLWEKTRDQYLKTSRSPYLKVVSAMVNNDLISLANTRPLKSWKETLALFCTFAQTDEWTLLCDTLAARLMAAGDTTSATLCYICAGNIDKTVEIWSKNLSAEHDGKPYVDRLQDLMEKTIVFAFATGQKRFSASLCKLVEKYAEILASQGLLTTAMEYLNLLGTEELSTELVILRDRIARSTIQEKEIEKPVTYENSQLQTGPAYNDQSSYGVADASQRYYPETAPSQMQPSIPSSPYGENYQQPPAAPFGRGYNQPPAYQQVPQPNIPQPGMFIPSPAAPVQAGNFPPPPVNTQPPAKFVPSNPPILRNVEQYQQPSTLGSQLYPGTANPSYQAGPPGIPAYGVNTSQVGPTVGQQMPHVLAPTPAPRGFMPVNNAGVQRPGMNPVQPPSPTQPAPVQAAVAPAAPPPTVQTVDTSNVPAHQRPVIATLTRLFNETSEALGGARANPAKKREIEDNSKKLGALFAKLNSGDISKNAAEKLVQLCQALDGGDFATALQIQVLLTTSDWDECNFWLATLKRMIKTRQNFR</sequence>
<dbReference type="FunFam" id="1.20.940.10:FF:000003">
    <property type="entry name" value="Protein transport protein SEC31 homolog B"/>
    <property type="match status" value="1"/>
</dbReference>
<dbReference type="PANTHER" id="PTHR13923:SF11">
    <property type="entry name" value="SECRETORY 31, ISOFORM D"/>
    <property type="match status" value="1"/>
</dbReference>
<dbReference type="KEGG" id="egt:105969488"/>
<feature type="domain" description="Sec16 Sec23-binding" evidence="14">
    <location>
        <begin position="566"/>
        <end position="762"/>
    </location>
</feature>
<dbReference type="OrthoDB" id="542917at2759"/>
<dbReference type="InterPro" id="IPR001680">
    <property type="entry name" value="WD40_rpt"/>
</dbReference>
<feature type="region of interest" description="Disordered" evidence="13">
    <location>
        <begin position="823"/>
        <end position="853"/>
    </location>
</feature>
<keyword evidence="10" id="KW-0333">Golgi apparatus</keyword>
<dbReference type="GO" id="GO:0005794">
    <property type="term" value="C:Golgi apparatus"/>
    <property type="evidence" value="ECO:0007669"/>
    <property type="project" value="UniProtKB-SubCell"/>
</dbReference>
<accession>A0A022QGF5</accession>
<protein>
    <recommendedName>
        <fullName evidence="14">Sec16 Sec23-binding domain-containing protein</fullName>
    </recommendedName>
</protein>
<dbReference type="eggNOG" id="KOG0307">
    <property type="taxonomic scope" value="Eukaryota"/>
</dbReference>
<dbReference type="Gene3D" id="1.25.40.1030">
    <property type="match status" value="1"/>
</dbReference>
<dbReference type="SMART" id="SM00320">
    <property type="entry name" value="WD40"/>
    <property type="match status" value="5"/>
</dbReference>
<dbReference type="InterPro" id="IPR015943">
    <property type="entry name" value="WD40/YVTN_repeat-like_dom_sf"/>
</dbReference>
<dbReference type="GO" id="GO:0007029">
    <property type="term" value="P:endoplasmic reticulum organization"/>
    <property type="evidence" value="ECO:0000318"/>
    <property type="project" value="GO_Central"/>
</dbReference>
<name>A0A022QGF5_ERYGU</name>
<evidence type="ECO:0000256" key="4">
    <source>
        <dbReference type="ARBA" id="ARBA00022448"/>
    </source>
</evidence>
<evidence type="ECO:0000256" key="2">
    <source>
        <dbReference type="ARBA" id="ARBA00004555"/>
    </source>
</evidence>
<dbReference type="GO" id="GO:0015031">
    <property type="term" value="P:protein transport"/>
    <property type="evidence" value="ECO:0007669"/>
    <property type="project" value="UniProtKB-KW"/>
</dbReference>
<keyword evidence="7" id="KW-0256">Endoplasmic reticulum</keyword>
<dbReference type="STRING" id="4155.A0A022QGF5"/>
<dbReference type="PANTHER" id="PTHR13923">
    <property type="entry name" value="SEC31-RELATED PROTEIN"/>
    <property type="match status" value="1"/>
</dbReference>
<gene>
    <name evidence="15" type="ORF">MIMGU_mgv1a000475mg</name>
</gene>
<dbReference type="Gene3D" id="2.130.10.10">
    <property type="entry name" value="YVTN repeat-like/Quinoprotein amine dehydrogenase"/>
    <property type="match status" value="1"/>
</dbReference>
<dbReference type="OMA" id="WLERPCG"/>
<feature type="compositionally biased region" description="Low complexity" evidence="13">
    <location>
        <begin position="826"/>
        <end position="837"/>
    </location>
</feature>
<dbReference type="Pfam" id="PF12931">
    <property type="entry name" value="TPR_Sec16"/>
    <property type="match status" value="1"/>
</dbReference>
<keyword evidence="6" id="KW-0677">Repeat</keyword>
<dbReference type="Pfam" id="PF00400">
    <property type="entry name" value="WD40"/>
    <property type="match status" value="2"/>
</dbReference>
<feature type="repeat" description="WD" evidence="12">
    <location>
        <begin position="267"/>
        <end position="309"/>
    </location>
</feature>
<evidence type="ECO:0000256" key="11">
    <source>
        <dbReference type="ARBA" id="ARBA00060100"/>
    </source>
</evidence>
<reference evidence="15 16" key="1">
    <citation type="journal article" date="2013" name="Proc. Natl. Acad. Sci. U.S.A.">
        <title>Fine-scale variation in meiotic recombination in Mimulus inferred from population shotgun sequencing.</title>
        <authorList>
            <person name="Hellsten U."/>
            <person name="Wright K.M."/>
            <person name="Jenkins J."/>
            <person name="Shu S."/>
            <person name="Yuan Y."/>
            <person name="Wessler S.R."/>
            <person name="Schmutz J."/>
            <person name="Willis J.H."/>
            <person name="Rokhsar D.S."/>
        </authorList>
    </citation>
    <scope>NUCLEOTIDE SEQUENCE [LARGE SCALE GENOMIC DNA]</scope>
    <source>
        <strain evidence="16">cv. DUN x IM62</strain>
    </source>
</reference>
<dbReference type="FunFam" id="1.25.40.1030:FF:000004">
    <property type="entry name" value="Protein transport protein SEC31 homolog B"/>
    <property type="match status" value="1"/>
</dbReference>
<dbReference type="GO" id="GO:0005198">
    <property type="term" value="F:structural molecule activity"/>
    <property type="evidence" value="ECO:0000318"/>
    <property type="project" value="GO_Central"/>
</dbReference>
<keyword evidence="4" id="KW-0813">Transport</keyword>
<dbReference type="GO" id="GO:0090110">
    <property type="term" value="P:COPII-coated vesicle cargo loading"/>
    <property type="evidence" value="ECO:0000318"/>
    <property type="project" value="GO_Central"/>
</dbReference>
<dbReference type="PROSITE" id="PS50082">
    <property type="entry name" value="WD_REPEATS_2"/>
    <property type="match status" value="2"/>
</dbReference>
<dbReference type="InterPro" id="IPR040251">
    <property type="entry name" value="SEC31-like"/>
</dbReference>
<evidence type="ECO:0000256" key="3">
    <source>
        <dbReference type="ARBA" id="ARBA00009358"/>
    </source>
</evidence>
<evidence type="ECO:0000313" key="15">
    <source>
        <dbReference type="EMBL" id="EYU27011.1"/>
    </source>
</evidence>
<dbReference type="AlphaFoldDB" id="A0A022QGF5"/>
<comment type="subcellular location">
    <subcellularLocation>
        <location evidence="1">Endoplasmic reticulum</location>
    </subcellularLocation>
    <subcellularLocation>
        <location evidence="2">Golgi apparatus</location>
    </subcellularLocation>
</comment>
<keyword evidence="8" id="KW-0931">ER-Golgi transport</keyword>
<evidence type="ECO:0000313" key="16">
    <source>
        <dbReference type="Proteomes" id="UP000030748"/>
    </source>
</evidence>
<dbReference type="GO" id="GO:0070971">
    <property type="term" value="C:endoplasmic reticulum exit site"/>
    <property type="evidence" value="ECO:0000318"/>
    <property type="project" value="GO_Central"/>
</dbReference>
<evidence type="ECO:0000256" key="7">
    <source>
        <dbReference type="ARBA" id="ARBA00022824"/>
    </source>
</evidence>
<dbReference type="GO" id="GO:0030127">
    <property type="term" value="C:COPII vesicle coat"/>
    <property type="evidence" value="ECO:0000318"/>
    <property type="project" value="GO_Central"/>
</dbReference>
<evidence type="ECO:0000259" key="14">
    <source>
        <dbReference type="Pfam" id="PF12931"/>
    </source>
</evidence>
<evidence type="ECO:0000256" key="8">
    <source>
        <dbReference type="ARBA" id="ARBA00022892"/>
    </source>
</evidence>
<proteinExistence type="inferred from homology"/>
<evidence type="ECO:0000256" key="5">
    <source>
        <dbReference type="ARBA" id="ARBA00022574"/>
    </source>
</evidence>
<feature type="repeat" description="WD" evidence="12">
    <location>
        <begin position="126"/>
        <end position="168"/>
    </location>
</feature>